<organism evidence="1 2">
    <name type="scientific">Telmatocola sphagniphila</name>
    <dbReference type="NCBI Taxonomy" id="1123043"/>
    <lineage>
        <taxon>Bacteria</taxon>
        <taxon>Pseudomonadati</taxon>
        <taxon>Planctomycetota</taxon>
        <taxon>Planctomycetia</taxon>
        <taxon>Gemmatales</taxon>
        <taxon>Gemmataceae</taxon>
    </lineage>
</organism>
<dbReference type="AlphaFoldDB" id="A0A8E6B4N3"/>
<dbReference type="Proteomes" id="UP000676194">
    <property type="component" value="Chromosome"/>
</dbReference>
<keyword evidence="2" id="KW-1185">Reference proteome</keyword>
<protein>
    <submittedName>
        <fullName evidence="1">Uncharacterized protein</fullName>
    </submittedName>
</protein>
<proteinExistence type="predicted"/>
<evidence type="ECO:0000313" key="2">
    <source>
        <dbReference type="Proteomes" id="UP000676194"/>
    </source>
</evidence>
<sequence>MRRMLAPFVALFVFISLISAEEYTSKISKIKRDGEDSTITITVDGKQKVLSVDKTATFHKKGKGAKTPELPDGLKSVKEGVEATIFTDTRDGKEVVTKIVVGGKKKD</sequence>
<name>A0A8E6B4N3_9BACT</name>
<dbReference type="KEGG" id="tsph:KIH39_20805"/>
<dbReference type="EMBL" id="CP074694">
    <property type="protein sequence ID" value="QVL31262.1"/>
    <property type="molecule type" value="Genomic_DNA"/>
</dbReference>
<gene>
    <name evidence="1" type="ORF">KIH39_20805</name>
</gene>
<accession>A0A8E6B4N3</accession>
<dbReference type="RefSeq" id="WP_213495143.1">
    <property type="nucleotide sequence ID" value="NZ_CP074694.1"/>
</dbReference>
<evidence type="ECO:0000313" key="1">
    <source>
        <dbReference type="EMBL" id="QVL31262.1"/>
    </source>
</evidence>
<reference evidence="1" key="1">
    <citation type="submission" date="2021-05" db="EMBL/GenBank/DDBJ databases">
        <title>Complete genome sequence of the cellulolytic planctomycete Telmatocola sphagniphila SP2T and characterization of the first cellulase from planctomycetes.</title>
        <authorList>
            <person name="Rakitin A.L."/>
            <person name="Beletsky A.V."/>
            <person name="Naumoff D.G."/>
            <person name="Kulichevskaya I.S."/>
            <person name="Mardanov A.V."/>
            <person name="Ravin N.V."/>
            <person name="Dedysh S.N."/>
        </authorList>
    </citation>
    <scope>NUCLEOTIDE SEQUENCE</scope>
    <source>
        <strain evidence="1">SP2T</strain>
    </source>
</reference>